<evidence type="ECO:0000256" key="3">
    <source>
        <dbReference type="ARBA" id="ARBA00022777"/>
    </source>
</evidence>
<dbReference type="InterPro" id="IPR008271">
    <property type="entry name" value="Ser/Thr_kinase_AS"/>
</dbReference>
<evidence type="ECO:0000256" key="6">
    <source>
        <dbReference type="ARBA" id="ARBA00038999"/>
    </source>
</evidence>
<keyword evidence="4" id="KW-0067">ATP-binding</keyword>
<proteinExistence type="inferred from homology"/>
<dbReference type="Gene3D" id="1.10.510.10">
    <property type="entry name" value="Transferase(Phosphotransferase) domain 1"/>
    <property type="match status" value="2"/>
</dbReference>
<evidence type="ECO:0000256" key="8">
    <source>
        <dbReference type="ARBA" id="ARBA00049299"/>
    </source>
</evidence>
<dbReference type="EMBL" id="CP111016">
    <property type="protein sequence ID" value="WAR06285.1"/>
    <property type="molecule type" value="Genomic_DNA"/>
</dbReference>
<evidence type="ECO:0000256" key="2">
    <source>
        <dbReference type="ARBA" id="ARBA00022741"/>
    </source>
</evidence>
<dbReference type="Pfam" id="PF00069">
    <property type="entry name" value="Pkinase"/>
    <property type="match status" value="1"/>
</dbReference>
<evidence type="ECO:0000313" key="12">
    <source>
        <dbReference type="Proteomes" id="UP001164746"/>
    </source>
</evidence>
<evidence type="ECO:0000256" key="7">
    <source>
        <dbReference type="ARBA" id="ARBA00049014"/>
    </source>
</evidence>
<dbReference type="InterPro" id="IPR011009">
    <property type="entry name" value="Kinase-like_dom_sf"/>
</dbReference>
<feature type="domain" description="Protein kinase" evidence="10">
    <location>
        <begin position="1"/>
        <end position="209"/>
    </location>
</feature>
<reference evidence="11" key="1">
    <citation type="submission" date="2022-11" db="EMBL/GenBank/DDBJ databases">
        <title>Centuries of genome instability and evolution in soft-shell clam transmissible cancer (bioRxiv).</title>
        <authorList>
            <person name="Hart S.F.M."/>
            <person name="Yonemitsu M.A."/>
            <person name="Giersch R.M."/>
            <person name="Beal B.F."/>
            <person name="Arriagada G."/>
            <person name="Davis B.W."/>
            <person name="Ostrander E.A."/>
            <person name="Goff S.P."/>
            <person name="Metzger M.J."/>
        </authorList>
    </citation>
    <scope>NUCLEOTIDE SEQUENCE</scope>
    <source>
        <strain evidence="11">MELC-2E11</strain>
        <tissue evidence="11">Siphon/mantle</tissue>
    </source>
</reference>
<keyword evidence="2" id="KW-0547">Nucleotide-binding</keyword>
<protein>
    <recommendedName>
        <fullName evidence="6">mitogen-activated protein kinase kinase</fullName>
        <ecNumber evidence="6">2.7.12.2</ecNumber>
    </recommendedName>
</protein>
<evidence type="ECO:0000256" key="5">
    <source>
        <dbReference type="ARBA" id="ARBA00038035"/>
    </source>
</evidence>
<dbReference type="PROSITE" id="PS50011">
    <property type="entry name" value="PROTEIN_KINASE_DOM"/>
    <property type="match status" value="1"/>
</dbReference>
<dbReference type="Proteomes" id="UP001164746">
    <property type="component" value="Chromosome 5"/>
</dbReference>
<name>A0ABY7E8W4_MYAAR</name>
<evidence type="ECO:0000313" key="11">
    <source>
        <dbReference type="EMBL" id="WAR06285.1"/>
    </source>
</evidence>
<evidence type="ECO:0000259" key="10">
    <source>
        <dbReference type="PROSITE" id="PS50011"/>
    </source>
</evidence>
<comment type="similarity">
    <text evidence="5">Belongs to the protein kinase superfamily. STE Ser/Thr protein kinase family. MAP kinase kinase subfamily.</text>
</comment>
<organism evidence="11 12">
    <name type="scientific">Mya arenaria</name>
    <name type="common">Soft-shell clam</name>
    <dbReference type="NCBI Taxonomy" id="6604"/>
    <lineage>
        <taxon>Eukaryota</taxon>
        <taxon>Metazoa</taxon>
        <taxon>Spiralia</taxon>
        <taxon>Lophotrochozoa</taxon>
        <taxon>Mollusca</taxon>
        <taxon>Bivalvia</taxon>
        <taxon>Autobranchia</taxon>
        <taxon>Heteroconchia</taxon>
        <taxon>Euheterodonta</taxon>
        <taxon>Imparidentia</taxon>
        <taxon>Neoheterodontei</taxon>
        <taxon>Myida</taxon>
        <taxon>Myoidea</taxon>
        <taxon>Myidae</taxon>
        <taxon>Mya</taxon>
    </lineage>
</organism>
<gene>
    <name evidence="11" type="ORF">MAR_021654</name>
</gene>
<dbReference type="EC" id="2.7.12.2" evidence="6"/>
<keyword evidence="3" id="KW-0418">Kinase</keyword>
<comment type="catalytic activity">
    <reaction evidence="8">
        <text>L-threonyl-[protein] + ATP = O-phospho-L-threonyl-[protein] + ADP + H(+)</text>
        <dbReference type="Rhea" id="RHEA:46608"/>
        <dbReference type="Rhea" id="RHEA-COMP:11060"/>
        <dbReference type="Rhea" id="RHEA-COMP:11605"/>
        <dbReference type="ChEBI" id="CHEBI:15378"/>
        <dbReference type="ChEBI" id="CHEBI:30013"/>
        <dbReference type="ChEBI" id="CHEBI:30616"/>
        <dbReference type="ChEBI" id="CHEBI:61977"/>
        <dbReference type="ChEBI" id="CHEBI:456216"/>
        <dbReference type="EC" id="2.7.12.2"/>
    </reaction>
</comment>
<dbReference type="InterPro" id="IPR000719">
    <property type="entry name" value="Prot_kinase_dom"/>
</dbReference>
<dbReference type="PROSITE" id="PS00108">
    <property type="entry name" value="PROTEIN_KINASE_ST"/>
    <property type="match status" value="1"/>
</dbReference>
<dbReference type="PANTHER" id="PTHR48013:SF9">
    <property type="entry name" value="DUAL SPECIFICITY MITOGEN-ACTIVATED PROTEIN KINASE KINASE 5"/>
    <property type="match status" value="1"/>
</dbReference>
<keyword evidence="1" id="KW-0808">Transferase</keyword>
<evidence type="ECO:0000256" key="4">
    <source>
        <dbReference type="ARBA" id="ARBA00022840"/>
    </source>
</evidence>
<dbReference type="SMART" id="SM00220">
    <property type="entry name" value="S_TKc"/>
    <property type="match status" value="1"/>
</dbReference>
<evidence type="ECO:0000256" key="9">
    <source>
        <dbReference type="ARBA" id="ARBA00051693"/>
    </source>
</evidence>
<sequence>MDVPMTPQSIQIASLHQVSPQAVQIAADYEQQQMSSPTQTETDRRTGDMKQLLTGGTIDVQHLQQSNFLLYATGGSLERYGRIPEEILGRLAVRIIEGLLYMWSLKVLHRDIKPSNILVNTKGDVKLCDFGVSTQLVKSIAITYVGTNAYMALATGEFPFQEMVSKSNRTPVLPQDVFSPELSDFVARCMQKDPDRRITQINVLGHPLIQKYLQDRNISKFFPPRKPAVTQIANMTVCMVRPVVHHDSSNILVLHLVNHFSGVINTNAFYCHITDNRPLTWTVNASNT</sequence>
<keyword evidence="12" id="KW-1185">Reference proteome</keyword>
<comment type="catalytic activity">
    <reaction evidence="9">
        <text>L-tyrosyl-[protein] + ATP = O-phospho-L-tyrosyl-[protein] + ADP + H(+)</text>
        <dbReference type="Rhea" id="RHEA:10596"/>
        <dbReference type="Rhea" id="RHEA-COMP:10136"/>
        <dbReference type="Rhea" id="RHEA-COMP:20101"/>
        <dbReference type="ChEBI" id="CHEBI:15378"/>
        <dbReference type="ChEBI" id="CHEBI:30616"/>
        <dbReference type="ChEBI" id="CHEBI:46858"/>
        <dbReference type="ChEBI" id="CHEBI:61978"/>
        <dbReference type="ChEBI" id="CHEBI:456216"/>
        <dbReference type="EC" id="2.7.12.2"/>
    </reaction>
</comment>
<comment type="catalytic activity">
    <reaction evidence="7">
        <text>L-seryl-[protein] + ATP = O-phospho-L-seryl-[protein] + ADP + H(+)</text>
        <dbReference type="Rhea" id="RHEA:17989"/>
        <dbReference type="Rhea" id="RHEA-COMP:9863"/>
        <dbReference type="Rhea" id="RHEA-COMP:11604"/>
        <dbReference type="ChEBI" id="CHEBI:15378"/>
        <dbReference type="ChEBI" id="CHEBI:29999"/>
        <dbReference type="ChEBI" id="CHEBI:30616"/>
        <dbReference type="ChEBI" id="CHEBI:83421"/>
        <dbReference type="ChEBI" id="CHEBI:456216"/>
        <dbReference type="EC" id="2.7.12.2"/>
    </reaction>
</comment>
<evidence type="ECO:0000256" key="1">
    <source>
        <dbReference type="ARBA" id="ARBA00022679"/>
    </source>
</evidence>
<accession>A0ABY7E8W4</accession>
<dbReference type="PANTHER" id="PTHR48013">
    <property type="entry name" value="DUAL SPECIFICITY MITOGEN-ACTIVATED PROTEIN KINASE KINASE 5-RELATED"/>
    <property type="match status" value="1"/>
</dbReference>
<dbReference type="SUPFAM" id="SSF56112">
    <property type="entry name" value="Protein kinase-like (PK-like)"/>
    <property type="match status" value="1"/>
</dbReference>